<dbReference type="PANTHER" id="PTHR35303">
    <property type="entry name" value="OS02G0197800 PROTEIN"/>
    <property type="match status" value="1"/>
</dbReference>
<comment type="caution">
    <text evidence="4">The sequence shown here is derived from an EMBL/GenBank/DDBJ whole genome shotgun (WGS) entry which is preliminary data.</text>
</comment>
<evidence type="ECO:0000313" key="4">
    <source>
        <dbReference type="EMBL" id="MDR7120444.1"/>
    </source>
</evidence>
<reference evidence="4 5" key="1">
    <citation type="submission" date="2023-07" db="EMBL/GenBank/DDBJ databases">
        <title>Sorghum-associated microbial communities from plants grown in Nebraska, USA.</title>
        <authorList>
            <person name="Schachtman D."/>
        </authorList>
    </citation>
    <scope>NUCLEOTIDE SEQUENCE [LARGE SCALE GENOMIC DNA]</scope>
    <source>
        <strain evidence="4 5">4138</strain>
    </source>
</reference>
<organism evidence="4 5">
    <name type="scientific">Rheinheimera soli</name>
    <dbReference type="NCBI Taxonomy" id="443616"/>
    <lineage>
        <taxon>Bacteria</taxon>
        <taxon>Pseudomonadati</taxon>
        <taxon>Pseudomonadota</taxon>
        <taxon>Gammaproteobacteria</taxon>
        <taxon>Chromatiales</taxon>
        <taxon>Chromatiaceae</taxon>
        <taxon>Rheinheimera</taxon>
    </lineage>
</organism>
<dbReference type="InterPro" id="IPR010376">
    <property type="entry name" value="GBBH-like_N"/>
</dbReference>
<evidence type="ECO:0000313" key="5">
    <source>
        <dbReference type="Proteomes" id="UP001257909"/>
    </source>
</evidence>
<keyword evidence="2" id="KW-0408">Iron</keyword>
<evidence type="ECO:0000256" key="2">
    <source>
        <dbReference type="ARBA" id="ARBA00023004"/>
    </source>
</evidence>
<name>A0ABU1VXL2_9GAMM</name>
<dbReference type="InterPro" id="IPR038492">
    <property type="entry name" value="GBBH-like_N_sf"/>
</dbReference>
<sequence>MTAQTSASYTAAKTSHVSVLHYHKLSKVLDVKFSDDQLFSFSAEFLRVFSPSAEVRGHGKPQLVSHKKDVAISQIVPVGLYAVKLVFDDGHQTGLYSWAYLAKLAVEQDELWKDYLLRLKQANSNRDSQLSIKQVF</sequence>
<protein>
    <submittedName>
        <fullName evidence="4">DUF971 family protein</fullName>
    </submittedName>
</protein>
<proteinExistence type="predicted"/>
<feature type="domain" description="Gamma-butyrobetaine hydroxylase-like N-terminal" evidence="3">
    <location>
        <begin position="21"/>
        <end position="101"/>
    </location>
</feature>
<accession>A0ABU1VXL2</accession>
<dbReference type="RefSeq" id="WP_310275907.1">
    <property type="nucleotide sequence ID" value="NZ_JAVDWR010000003.1"/>
</dbReference>
<keyword evidence="1" id="KW-0479">Metal-binding</keyword>
<dbReference type="EMBL" id="JAVDWR010000003">
    <property type="protein sequence ID" value="MDR7120444.1"/>
    <property type="molecule type" value="Genomic_DNA"/>
</dbReference>
<dbReference type="PANTHER" id="PTHR35303:SF5">
    <property type="entry name" value="OS02G0197800 PROTEIN"/>
    <property type="match status" value="1"/>
</dbReference>
<dbReference type="Gene3D" id="3.30.2020.30">
    <property type="match status" value="1"/>
</dbReference>
<dbReference type="Pfam" id="PF06155">
    <property type="entry name" value="GBBH-like_N"/>
    <property type="match status" value="1"/>
</dbReference>
<keyword evidence="5" id="KW-1185">Reference proteome</keyword>
<dbReference type="Proteomes" id="UP001257909">
    <property type="component" value="Unassembled WGS sequence"/>
</dbReference>
<evidence type="ECO:0000259" key="3">
    <source>
        <dbReference type="Pfam" id="PF06155"/>
    </source>
</evidence>
<gene>
    <name evidence="4" type="ORF">J2W69_001378</name>
</gene>
<evidence type="ECO:0000256" key="1">
    <source>
        <dbReference type="ARBA" id="ARBA00022723"/>
    </source>
</evidence>